<dbReference type="RefSeq" id="WP_143528695.1">
    <property type="nucleotide sequence ID" value="NZ_AP019791.1"/>
</dbReference>
<dbReference type="AlphaFoldDB" id="A0A510HL74"/>
<evidence type="ECO:0000313" key="2">
    <source>
        <dbReference type="EMBL" id="BBL80712.1"/>
    </source>
</evidence>
<evidence type="ECO:0008006" key="4">
    <source>
        <dbReference type="Google" id="ProtNLM"/>
    </source>
</evidence>
<sequence length="65" mass="6926">MGMWTYKQWGALIGGLLIVLIATLGVGTTALVVIFAVIGYFVGAFLEGELDIEDIRARAQGRRGG</sequence>
<feature type="transmembrane region" description="Helical" evidence="1">
    <location>
        <begin position="12"/>
        <end position="42"/>
    </location>
</feature>
<evidence type="ECO:0000313" key="3">
    <source>
        <dbReference type="Proteomes" id="UP000318065"/>
    </source>
</evidence>
<keyword evidence="1" id="KW-1133">Transmembrane helix</keyword>
<dbReference type="OrthoDB" id="5244846at2"/>
<evidence type="ECO:0000256" key="1">
    <source>
        <dbReference type="SAM" id="Phobius"/>
    </source>
</evidence>
<dbReference type="Proteomes" id="UP000318065">
    <property type="component" value="Chromosome"/>
</dbReference>
<keyword evidence="1" id="KW-0472">Membrane</keyword>
<protein>
    <recommendedName>
        <fullName evidence="4">DUF2273 domain-containing protein</fullName>
    </recommendedName>
</protein>
<keyword evidence="3" id="KW-1185">Reference proteome</keyword>
<keyword evidence="1" id="KW-0812">Transmembrane</keyword>
<organism evidence="2 3">
    <name type="scientific">Rubrobacter xylanophilus</name>
    <dbReference type="NCBI Taxonomy" id="49319"/>
    <lineage>
        <taxon>Bacteria</taxon>
        <taxon>Bacillati</taxon>
        <taxon>Actinomycetota</taxon>
        <taxon>Rubrobacteria</taxon>
        <taxon>Rubrobacterales</taxon>
        <taxon>Rubrobacteraceae</taxon>
        <taxon>Rubrobacter</taxon>
    </lineage>
</organism>
<dbReference type="EMBL" id="AP019791">
    <property type="protein sequence ID" value="BBL80712.1"/>
    <property type="molecule type" value="Genomic_DNA"/>
</dbReference>
<proteinExistence type="predicted"/>
<gene>
    <name evidence="2" type="ORF">RxyAA322_25660</name>
</gene>
<name>A0A510HL74_9ACTN</name>
<accession>A0A510HL74</accession>
<reference evidence="2" key="1">
    <citation type="journal article" date="2019" name="Microbiol. Resour. Announc.">
        <title>Complete Genome Sequence of Rubrobacter xylanophilus Strain AA3-22, Isolated from Arima Onsen in Japan.</title>
        <authorList>
            <person name="Tomariguchi N."/>
            <person name="Miyazaki K."/>
        </authorList>
    </citation>
    <scope>NUCLEOTIDE SEQUENCE [LARGE SCALE GENOMIC DNA]</scope>
    <source>
        <strain evidence="2">AA3-22</strain>
    </source>
</reference>